<dbReference type="InterPro" id="IPR045051">
    <property type="entry name" value="SBT"/>
</dbReference>
<keyword evidence="2" id="KW-0732">Signal</keyword>
<evidence type="ECO:0000313" key="4">
    <source>
        <dbReference type="Proteomes" id="UP001627284"/>
    </source>
</evidence>
<reference evidence="3 4" key="1">
    <citation type="submission" date="2024-05" db="EMBL/GenBank/DDBJ databases">
        <title>De novo assembly of an allotetraploid wild potato.</title>
        <authorList>
            <person name="Hosaka A.J."/>
        </authorList>
    </citation>
    <scope>NUCLEOTIDE SEQUENCE [LARGE SCALE GENOMIC DNA]</scope>
    <source>
        <tissue evidence="3">Young leaves</tissue>
    </source>
</reference>
<protein>
    <submittedName>
        <fullName evidence="3">Uncharacterized protein</fullName>
    </submittedName>
</protein>
<keyword evidence="4" id="KW-1185">Reference proteome</keyword>
<evidence type="ECO:0000256" key="2">
    <source>
        <dbReference type="ARBA" id="ARBA00022729"/>
    </source>
</evidence>
<gene>
    <name evidence="3" type="ORF">AABB24_021875</name>
</gene>
<comment type="similarity">
    <text evidence="1">Belongs to the peptidase S8 family.</text>
</comment>
<accession>A0ABD2SWV3</accession>
<evidence type="ECO:0000256" key="1">
    <source>
        <dbReference type="ARBA" id="ARBA00011073"/>
    </source>
</evidence>
<dbReference type="Proteomes" id="UP001627284">
    <property type="component" value="Unassembled WGS sequence"/>
</dbReference>
<organism evidence="3 4">
    <name type="scientific">Solanum stoloniferum</name>
    <dbReference type="NCBI Taxonomy" id="62892"/>
    <lineage>
        <taxon>Eukaryota</taxon>
        <taxon>Viridiplantae</taxon>
        <taxon>Streptophyta</taxon>
        <taxon>Embryophyta</taxon>
        <taxon>Tracheophyta</taxon>
        <taxon>Spermatophyta</taxon>
        <taxon>Magnoliopsida</taxon>
        <taxon>eudicotyledons</taxon>
        <taxon>Gunneridae</taxon>
        <taxon>Pentapetalae</taxon>
        <taxon>asterids</taxon>
        <taxon>lamiids</taxon>
        <taxon>Solanales</taxon>
        <taxon>Solanaceae</taxon>
        <taxon>Solanoideae</taxon>
        <taxon>Solaneae</taxon>
        <taxon>Solanum</taxon>
    </lineage>
</organism>
<comment type="caution">
    <text evidence="3">The sequence shown here is derived from an EMBL/GenBank/DDBJ whole genome shotgun (WGS) entry which is preliminary data.</text>
</comment>
<proteinExistence type="inferred from homology"/>
<dbReference type="CDD" id="cd02120">
    <property type="entry name" value="PA_subtilisin_like"/>
    <property type="match status" value="1"/>
</dbReference>
<dbReference type="PANTHER" id="PTHR10795">
    <property type="entry name" value="PROPROTEIN CONVERTASE SUBTILISIN/KEXIN"/>
    <property type="match status" value="1"/>
</dbReference>
<dbReference type="Gene3D" id="3.50.30.30">
    <property type="match status" value="1"/>
</dbReference>
<name>A0ABD2SWV3_9SOLN</name>
<sequence length="167" mass="18377">MLNQHFCNSAPIISKSSIRLCPWILCVAAGHTDRRFAGTLTFVRDSLVIYNKTLSDCKSEELLLQVPDAERTIVICDYNADEDGFGFPSQLFNINRARLKAGIFISEDPVVFTSSSFSHPGVVINKKEGKQVINYVKSSAAPTAAITFQETYVDGEKPAPVLARFSA</sequence>
<evidence type="ECO:0000313" key="3">
    <source>
        <dbReference type="EMBL" id="KAL3348434.1"/>
    </source>
</evidence>
<dbReference type="AlphaFoldDB" id="A0ABD2SWV3"/>
<dbReference type="EMBL" id="JBJKTR010000013">
    <property type="protein sequence ID" value="KAL3348434.1"/>
    <property type="molecule type" value="Genomic_DNA"/>
</dbReference>